<feature type="signal peptide" evidence="9">
    <location>
        <begin position="1"/>
        <end position="20"/>
    </location>
</feature>
<evidence type="ECO:0000313" key="12">
    <source>
        <dbReference type="Proteomes" id="UP000683360"/>
    </source>
</evidence>
<feature type="domain" description="Laminin EGF-like" evidence="10">
    <location>
        <begin position="421"/>
        <end position="473"/>
    </location>
</feature>
<keyword evidence="2" id="KW-0964">Secreted</keyword>
<evidence type="ECO:0000256" key="2">
    <source>
        <dbReference type="ARBA" id="ARBA00022525"/>
    </source>
</evidence>
<evidence type="ECO:0000259" key="10">
    <source>
        <dbReference type="PROSITE" id="PS50027"/>
    </source>
</evidence>
<dbReference type="PANTHER" id="PTHR10574:SF406">
    <property type="entry name" value="LAMININ SUBUNIT ALPHA 5"/>
    <property type="match status" value="1"/>
</dbReference>
<dbReference type="InterPro" id="IPR013320">
    <property type="entry name" value="ConA-like_dom_sf"/>
</dbReference>
<reference evidence="11" key="1">
    <citation type="submission" date="2021-03" db="EMBL/GenBank/DDBJ databases">
        <authorList>
            <person name="Bekaert M."/>
        </authorList>
    </citation>
    <scope>NUCLEOTIDE SEQUENCE</scope>
</reference>
<keyword evidence="7 8" id="KW-0424">Laminin EGF-like domain</keyword>
<proteinExistence type="predicted"/>
<dbReference type="PRINTS" id="PR00011">
    <property type="entry name" value="EGFLAMININ"/>
</dbReference>
<dbReference type="SMART" id="SM00180">
    <property type="entry name" value="EGF_Lam"/>
    <property type="match status" value="4"/>
</dbReference>
<evidence type="ECO:0000256" key="8">
    <source>
        <dbReference type="PROSITE-ProRule" id="PRU00460"/>
    </source>
</evidence>
<dbReference type="SUPFAM" id="SSF81296">
    <property type="entry name" value="E set domains"/>
    <property type="match status" value="2"/>
</dbReference>
<dbReference type="GO" id="GO:0009887">
    <property type="term" value="P:animal organ morphogenesis"/>
    <property type="evidence" value="ECO:0007669"/>
    <property type="project" value="TreeGrafter"/>
</dbReference>
<dbReference type="Pfam" id="PF00053">
    <property type="entry name" value="EGF_laminin"/>
    <property type="match status" value="3"/>
</dbReference>
<feature type="disulfide bond" evidence="8">
    <location>
        <begin position="342"/>
        <end position="351"/>
    </location>
</feature>
<dbReference type="Gene3D" id="2.60.120.200">
    <property type="match status" value="1"/>
</dbReference>
<dbReference type="AlphaFoldDB" id="A0A8S3U5W1"/>
<accession>A0A8S3U5W1</accession>
<dbReference type="Gene3D" id="2.10.25.10">
    <property type="entry name" value="Laminin"/>
    <property type="match status" value="2"/>
</dbReference>
<keyword evidence="6" id="KW-0325">Glycoprotein</keyword>
<dbReference type="OrthoDB" id="6161657at2759"/>
<protein>
    <submittedName>
        <fullName evidence="11">USH2A</fullName>
    </submittedName>
</protein>
<dbReference type="FunFam" id="2.10.25.10:FF:000090">
    <property type="entry name" value="laminin subunit alpha"/>
    <property type="match status" value="1"/>
</dbReference>
<dbReference type="Gene3D" id="2.60.40.10">
    <property type="entry name" value="Immunoglobulins"/>
    <property type="match status" value="1"/>
</dbReference>
<evidence type="ECO:0000256" key="1">
    <source>
        <dbReference type="ARBA" id="ARBA00004613"/>
    </source>
</evidence>
<evidence type="ECO:0000313" key="11">
    <source>
        <dbReference type="EMBL" id="CAG2238788.1"/>
    </source>
</evidence>
<dbReference type="PROSITE" id="PS01248">
    <property type="entry name" value="EGF_LAM_1"/>
    <property type="match status" value="1"/>
</dbReference>
<dbReference type="SUPFAM" id="SSF57196">
    <property type="entry name" value="EGF/Laminin"/>
    <property type="match status" value="3"/>
</dbReference>
<name>A0A8S3U5W1_MYTED</name>
<dbReference type="GO" id="GO:0009888">
    <property type="term" value="P:tissue development"/>
    <property type="evidence" value="ECO:0007669"/>
    <property type="project" value="TreeGrafter"/>
</dbReference>
<organism evidence="11 12">
    <name type="scientific">Mytilus edulis</name>
    <name type="common">Blue mussel</name>
    <dbReference type="NCBI Taxonomy" id="6550"/>
    <lineage>
        <taxon>Eukaryota</taxon>
        <taxon>Metazoa</taxon>
        <taxon>Spiralia</taxon>
        <taxon>Lophotrochozoa</taxon>
        <taxon>Mollusca</taxon>
        <taxon>Bivalvia</taxon>
        <taxon>Autobranchia</taxon>
        <taxon>Pteriomorphia</taxon>
        <taxon>Mytilida</taxon>
        <taxon>Mytiloidea</taxon>
        <taxon>Mytilidae</taxon>
        <taxon>Mytilinae</taxon>
        <taxon>Mytilus</taxon>
    </lineage>
</organism>
<dbReference type="PROSITE" id="PS50027">
    <property type="entry name" value="EGF_LAM_2"/>
    <property type="match status" value="2"/>
</dbReference>
<keyword evidence="3 9" id="KW-0732">Signal</keyword>
<dbReference type="InterPro" id="IPR050440">
    <property type="entry name" value="Laminin/Netrin_ECM"/>
</dbReference>
<dbReference type="Proteomes" id="UP000683360">
    <property type="component" value="Unassembled WGS sequence"/>
</dbReference>
<dbReference type="InterPro" id="IPR013783">
    <property type="entry name" value="Ig-like_fold"/>
</dbReference>
<comment type="subcellular location">
    <subcellularLocation>
        <location evidence="1">Secreted</location>
    </subcellularLocation>
</comment>
<feature type="chain" id="PRO_5035861026" evidence="9">
    <location>
        <begin position="21"/>
        <end position="692"/>
    </location>
</feature>
<evidence type="ECO:0000256" key="4">
    <source>
        <dbReference type="ARBA" id="ARBA00022737"/>
    </source>
</evidence>
<keyword evidence="5 8" id="KW-1015">Disulfide bond</keyword>
<comment type="caution">
    <text evidence="8">Lacks conserved residue(s) required for the propagation of feature annotation.</text>
</comment>
<dbReference type="SUPFAM" id="SSF49899">
    <property type="entry name" value="Concanavalin A-like lectins/glucanases"/>
    <property type="match status" value="1"/>
</dbReference>
<evidence type="ECO:0000256" key="7">
    <source>
        <dbReference type="ARBA" id="ARBA00023292"/>
    </source>
</evidence>
<comment type="caution">
    <text evidence="11">The sequence shown here is derived from an EMBL/GenBank/DDBJ whole genome shotgun (WGS) entry which is preliminary data.</text>
</comment>
<gene>
    <name evidence="11" type="ORF">MEDL_51165</name>
</gene>
<feature type="disulfide bond" evidence="8">
    <location>
        <begin position="444"/>
        <end position="453"/>
    </location>
</feature>
<dbReference type="EMBL" id="CAJPWZ010002490">
    <property type="protein sequence ID" value="CAG2238788.1"/>
    <property type="molecule type" value="Genomic_DNA"/>
</dbReference>
<dbReference type="SMART" id="SM00429">
    <property type="entry name" value="IPT"/>
    <property type="match status" value="2"/>
</dbReference>
<dbReference type="CDD" id="cd00055">
    <property type="entry name" value="EGF_Lam"/>
    <property type="match status" value="4"/>
</dbReference>
<sequence length="692" mass="75796">MTAMYRQLIVLAVTWTVVDSFTEPSLDMSNLTLSAQILMGGTCDTCCVGRNSTAIPDYIIMSSLNGICPPTLTGPPNGDTTKGHITFNSTNYATCSVNKTYSSSLSEYTLTFWINYDCTGSSDCSLSIQNSKKVEFSKDQMKINGDNFPCKRKEWKFIVLKKNSKRSVIYIDNKQNVTNNQLPSLSYIKIDPSNITNGEYFTMADVRLYKDTLTDRGSTRTKWSDVTQNIRSRSQFRNVITRNITVQLNGFCSGNSHDIAEFKVTGRCSCYGNSDSCTYRSSLNKNVCQCQNNTVGSDCSQCKDRFYRNDEDFGCHNTCQCNADGTSGSTQICDQVGGQCSCKSNVEGLQCDTCKHIHYNLNNSNNAGCSRSLCHEKGTLRCNNNVTCDMCECKTNVVNADCDACKQYHYGINKNNGCEPCNCNTSGTQNANKTCDLTTGECDCKSLVEGIQCNTCKNGTYGLENVKSSGCTSCGCNKYGSSGKNCHSTSGQCTCQEKDAEIEKMMPPYGPMSGGTVVTLTGHHFGSLANSRTGLDIFMDDKALNKFERLSWNQTTVIFKTGNSDTSKTASFLLRWKAPYSGKSEDAKLTTSFEYKSDPVIKNVNPMVSFESGGCDITIQGTSLNSVYQPKLISYIPGKDNITTNCRPVGSTTLVCESPEGTIGTSIKYGLILDGVTKYGDLSTNFPQAFLT</sequence>
<dbReference type="GO" id="GO:0005576">
    <property type="term" value="C:extracellular region"/>
    <property type="evidence" value="ECO:0007669"/>
    <property type="project" value="UniProtKB-SubCell"/>
</dbReference>
<evidence type="ECO:0000256" key="5">
    <source>
        <dbReference type="ARBA" id="ARBA00023157"/>
    </source>
</evidence>
<keyword evidence="4" id="KW-0677">Repeat</keyword>
<feature type="domain" description="Laminin EGF-like" evidence="10">
    <location>
        <begin position="319"/>
        <end position="371"/>
    </location>
</feature>
<dbReference type="CDD" id="cd00102">
    <property type="entry name" value="IPT"/>
    <property type="match status" value="1"/>
</dbReference>
<dbReference type="Pfam" id="PF01833">
    <property type="entry name" value="TIG"/>
    <property type="match status" value="2"/>
</dbReference>
<dbReference type="InterPro" id="IPR002049">
    <property type="entry name" value="LE_dom"/>
</dbReference>
<evidence type="ECO:0000256" key="9">
    <source>
        <dbReference type="SAM" id="SignalP"/>
    </source>
</evidence>
<keyword evidence="12" id="KW-1185">Reference proteome</keyword>
<evidence type="ECO:0000256" key="3">
    <source>
        <dbReference type="ARBA" id="ARBA00022729"/>
    </source>
</evidence>
<dbReference type="InterPro" id="IPR014756">
    <property type="entry name" value="Ig_E-set"/>
</dbReference>
<dbReference type="Gene3D" id="2.170.300.10">
    <property type="entry name" value="Tie2 ligand-binding domain superfamily"/>
    <property type="match status" value="1"/>
</dbReference>
<dbReference type="FunFam" id="2.10.25.10:FF:000275">
    <property type="entry name" value="usherin"/>
    <property type="match status" value="1"/>
</dbReference>
<dbReference type="PANTHER" id="PTHR10574">
    <property type="entry name" value="NETRIN/LAMININ-RELATED"/>
    <property type="match status" value="1"/>
</dbReference>
<evidence type="ECO:0000256" key="6">
    <source>
        <dbReference type="ARBA" id="ARBA00023180"/>
    </source>
</evidence>
<dbReference type="InterPro" id="IPR002909">
    <property type="entry name" value="IPT_dom"/>
</dbReference>